<feature type="compositionally biased region" description="Basic and acidic residues" evidence="1">
    <location>
        <begin position="44"/>
        <end position="59"/>
    </location>
</feature>
<evidence type="ECO:0000313" key="3">
    <source>
        <dbReference type="Proteomes" id="UP000325849"/>
    </source>
</evidence>
<dbReference type="EMBL" id="VJZD01000002">
    <property type="protein sequence ID" value="MPY29973.1"/>
    <property type="molecule type" value="Genomic_DNA"/>
</dbReference>
<organism evidence="2 3">
    <name type="scientific">Streptomyces adustus</name>
    <dbReference type="NCBI Taxonomy" id="1609272"/>
    <lineage>
        <taxon>Bacteria</taxon>
        <taxon>Bacillati</taxon>
        <taxon>Actinomycetota</taxon>
        <taxon>Actinomycetes</taxon>
        <taxon>Kitasatosporales</taxon>
        <taxon>Streptomycetaceae</taxon>
        <taxon>Streptomyces</taxon>
    </lineage>
</organism>
<keyword evidence="3" id="KW-1185">Reference proteome</keyword>
<dbReference type="Proteomes" id="UP000325849">
    <property type="component" value="Unassembled WGS sequence"/>
</dbReference>
<name>A0A5N8V459_9ACTN</name>
<dbReference type="AlphaFoldDB" id="A0A5N8V459"/>
<dbReference type="RefSeq" id="WP_152884092.1">
    <property type="nucleotide sequence ID" value="NZ_VJZD01000002.1"/>
</dbReference>
<protein>
    <submittedName>
        <fullName evidence="2">Uncharacterized protein</fullName>
    </submittedName>
</protein>
<accession>A0A5N8V459</accession>
<evidence type="ECO:0000313" key="2">
    <source>
        <dbReference type="EMBL" id="MPY29973.1"/>
    </source>
</evidence>
<comment type="caution">
    <text evidence="2">The sequence shown here is derived from an EMBL/GenBank/DDBJ whole genome shotgun (WGS) entry which is preliminary data.</text>
</comment>
<feature type="region of interest" description="Disordered" evidence="1">
    <location>
        <begin position="29"/>
        <end position="59"/>
    </location>
</feature>
<sequence length="59" mass="6748">MGRDAVQETVEPTYRPTVQDFAQVLGERRRFSRAGRRGPSDPAGEDRLRAILDRHPTRV</sequence>
<reference evidence="2 3" key="1">
    <citation type="submission" date="2019-07" db="EMBL/GenBank/DDBJ databases">
        <title>New species of Amycolatopsis and Streptomyces.</title>
        <authorList>
            <person name="Duangmal K."/>
            <person name="Teo W.F.A."/>
            <person name="Lipun K."/>
        </authorList>
    </citation>
    <scope>NUCLEOTIDE SEQUENCE [LARGE SCALE GENOMIC DNA]</scope>
    <source>
        <strain evidence="2 3">NBRC 109810</strain>
    </source>
</reference>
<evidence type="ECO:0000256" key="1">
    <source>
        <dbReference type="SAM" id="MobiDB-lite"/>
    </source>
</evidence>
<proteinExistence type="predicted"/>
<gene>
    <name evidence="2" type="ORF">FNH09_01105</name>
</gene>